<keyword evidence="11" id="KW-0460">Magnesium</keyword>
<evidence type="ECO:0000256" key="14">
    <source>
        <dbReference type="RuleBase" id="RU004462"/>
    </source>
</evidence>
<evidence type="ECO:0000256" key="11">
    <source>
        <dbReference type="ARBA" id="ARBA00022842"/>
    </source>
</evidence>
<keyword evidence="7 18" id="KW-0808">Transferase</keyword>
<evidence type="ECO:0000256" key="1">
    <source>
        <dbReference type="ARBA" id="ARBA00001946"/>
    </source>
</evidence>
<proteinExistence type="inferred from homology"/>
<dbReference type="Proteomes" id="UP001314181">
    <property type="component" value="Unassembled WGS sequence"/>
</dbReference>
<evidence type="ECO:0000256" key="3">
    <source>
        <dbReference type="ARBA" id="ARBA00005224"/>
    </source>
</evidence>
<sequence>MGAYPLEFMFFSEKINYRISEYVASGHPDKIADQVSDALLDAYLLKDCYIRTAIECLISNNTLIIAGEVNDKNVLSNAEIDTIARNTLRRLGYSKNLLNPDLIKISILINSQSSEISNSVGNDLAGHKITGAGDQCLVFGFATNETACYMPSAIYFAKSIINNVMCASKTKSIPFTLGPDGKSQVVVKYKNGNPIGVNSALLSMQHPEGVELNELRNMLLPYILSSFPSNFNISDNSVIINPSQSFIVGGPIADCGLTGRKTAVDTYGSCYYNGGGAFSGKDPSKLDRSGAYMARYIAKNIVAAGLVRSCGVRLGYAIGISEPVYFDIETFGASAMLNKKIIEEIKNLVPLDPQGIVDYLGLLKPIYGRTAMNGHFGLDPDLDGGYSWERLDLSDSLAKKGLRGSVTMNVLPMQKKLSVVSTKANNSDMK</sequence>
<organism evidence="18 19">
    <name type="scientific">Candidatus Xenohaliotis californiensis</name>
    <dbReference type="NCBI Taxonomy" id="84677"/>
    <lineage>
        <taxon>Bacteria</taxon>
        <taxon>Pseudomonadati</taxon>
        <taxon>Pseudomonadota</taxon>
        <taxon>Alphaproteobacteria</taxon>
        <taxon>Rickettsiales</taxon>
        <taxon>Anaplasmataceae</taxon>
        <taxon>Candidatus Xenohaliotis</taxon>
    </lineage>
</organism>
<dbReference type="EMBL" id="CAWVOK010000006">
    <property type="protein sequence ID" value="CAK8162440.1"/>
    <property type="molecule type" value="Genomic_DNA"/>
</dbReference>
<comment type="caution">
    <text evidence="18">The sequence shown here is derived from an EMBL/GenBank/DDBJ whole genome shotgun (WGS) entry which is preliminary data.</text>
</comment>
<evidence type="ECO:0000256" key="13">
    <source>
        <dbReference type="NCBIfam" id="TIGR01034"/>
    </source>
</evidence>
<evidence type="ECO:0000256" key="7">
    <source>
        <dbReference type="ARBA" id="ARBA00022679"/>
    </source>
</evidence>
<evidence type="ECO:0000256" key="6">
    <source>
        <dbReference type="ARBA" id="ARBA00022563"/>
    </source>
</evidence>
<accession>A0ABM9N825</accession>
<dbReference type="PANTHER" id="PTHR11964">
    <property type="entry name" value="S-ADENOSYLMETHIONINE SYNTHETASE"/>
    <property type="match status" value="1"/>
</dbReference>
<keyword evidence="12" id="KW-0630">Potassium</keyword>
<dbReference type="SUPFAM" id="SSF55973">
    <property type="entry name" value="S-adenosylmethionine synthetase"/>
    <property type="match status" value="3"/>
</dbReference>
<evidence type="ECO:0000256" key="8">
    <source>
        <dbReference type="ARBA" id="ARBA00022723"/>
    </source>
</evidence>
<evidence type="ECO:0000259" key="16">
    <source>
        <dbReference type="Pfam" id="PF02772"/>
    </source>
</evidence>
<feature type="domain" description="S-adenosylmethionine synthetase N-terminal" evidence="15">
    <location>
        <begin position="19"/>
        <end position="113"/>
    </location>
</feature>
<evidence type="ECO:0000256" key="12">
    <source>
        <dbReference type="ARBA" id="ARBA00022958"/>
    </source>
</evidence>
<dbReference type="Pfam" id="PF02772">
    <property type="entry name" value="S-AdoMet_synt_M"/>
    <property type="match status" value="1"/>
</dbReference>
<dbReference type="Gene3D" id="3.30.300.10">
    <property type="match status" value="3"/>
</dbReference>
<evidence type="ECO:0000256" key="2">
    <source>
        <dbReference type="ARBA" id="ARBA00001958"/>
    </source>
</evidence>
<comment type="pathway">
    <text evidence="3">Amino-acid biosynthesis; S-adenosyl-L-methionine biosynthesis; S-adenosyl-L-methionine from L-methionine: step 1/1.</text>
</comment>
<evidence type="ECO:0000259" key="17">
    <source>
        <dbReference type="Pfam" id="PF02773"/>
    </source>
</evidence>
<evidence type="ECO:0000313" key="19">
    <source>
        <dbReference type="Proteomes" id="UP001314181"/>
    </source>
</evidence>
<dbReference type="InterPro" id="IPR002133">
    <property type="entry name" value="S-AdoMet_synthetase"/>
</dbReference>
<evidence type="ECO:0000256" key="4">
    <source>
        <dbReference type="ARBA" id="ARBA00009685"/>
    </source>
</evidence>
<dbReference type="Pfam" id="PF02773">
    <property type="entry name" value="S-AdoMet_synt_C"/>
    <property type="match status" value="1"/>
</dbReference>
<evidence type="ECO:0000256" key="10">
    <source>
        <dbReference type="ARBA" id="ARBA00022840"/>
    </source>
</evidence>
<gene>
    <name evidence="18" type="primary">metK</name>
    <name evidence="18" type="ORF">CAXC1_150034</name>
</gene>
<keyword evidence="8" id="KW-0479">Metal-binding</keyword>
<dbReference type="PROSITE" id="PS00377">
    <property type="entry name" value="ADOMET_SYNTHASE_2"/>
    <property type="match status" value="1"/>
</dbReference>
<evidence type="ECO:0000256" key="9">
    <source>
        <dbReference type="ARBA" id="ARBA00022741"/>
    </source>
</evidence>
<reference evidence="18 19" key="1">
    <citation type="submission" date="2024-01" db="EMBL/GenBank/DDBJ databases">
        <authorList>
            <person name="Kunselman E."/>
        </authorList>
    </citation>
    <scope>NUCLEOTIDE SEQUENCE [LARGE SCALE GENOMIC DNA]</scope>
    <source>
        <strain evidence="18">2 abalone samples</strain>
    </source>
</reference>
<dbReference type="InterPro" id="IPR022630">
    <property type="entry name" value="S-AdoMet_synt_C"/>
</dbReference>
<dbReference type="NCBIfam" id="TIGR01034">
    <property type="entry name" value="metK"/>
    <property type="match status" value="1"/>
</dbReference>
<comment type="similarity">
    <text evidence="4 14">Belongs to the AdoMet synthase family.</text>
</comment>
<dbReference type="InterPro" id="IPR022629">
    <property type="entry name" value="S-AdoMet_synt_central"/>
</dbReference>
<name>A0ABM9N825_9RICK</name>
<evidence type="ECO:0000256" key="5">
    <source>
        <dbReference type="ARBA" id="ARBA00012828"/>
    </source>
</evidence>
<feature type="domain" description="S-adenosylmethionine synthetase C-terminal" evidence="17">
    <location>
        <begin position="248"/>
        <end position="389"/>
    </location>
</feature>
<dbReference type="Pfam" id="PF00438">
    <property type="entry name" value="S-AdoMet_synt_N"/>
    <property type="match status" value="1"/>
</dbReference>
<comment type="cofactor">
    <cofactor evidence="1">
        <name>Mg(2+)</name>
        <dbReference type="ChEBI" id="CHEBI:18420"/>
    </cofactor>
</comment>
<evidence type="ECO:0000259" key="15">
    <source>
        <dbReference type="Pfam" id="PF00438"/>
    </source>
</evidence>
<comment type="cofactor">
    <cofactor evidence="2">
        <name>K(+)</name>
        <dbReference type="ChEBI" id="CHEBI:29103"/>
    </cofactor>
</comment>
<feature type="domain" description="S-adenosylmethionine synthetase central" evidence="16">
    <location>
        <begin position="130"/>
        <end position="246"/>
    </location>
</feature>
<dbReference type="PIRSF" id="PIRSF000497">
    <property type="entry name" value="MAT"/>
    <property type="match status" value="1"/>
</dbReference>
<dbReference type="CDD" id="cd18079">
    <property type="entry name" value="S-AdoMet_synt"/>
    <property type="match status" value="1"/>
</dbReference>
<evidence type="ECO:0000313" key="18">
    <source>
        <dbReference type="EMBL" id="CAK8162440.1"/>
    </source>
</evidence>
<dbReference type="EC" id="2.5.1.6" evidence="5 13"/>
<keyword evidence="6" id="KW-0554">One-carbon metabolism</keyword>
<dbReference type="GO" id="GO:0004478">
    <property type="term" value="F:methionine adenosyltransferase activity"/>
    <property type="evidence" value="ECO:0007669"/>
    <property type="project" value="UniProtKB-EC"/>
</dbReference>
<dbReference type="InterPro" id="IPR022636">
    <property type="entry name" value="S-AdoMet_synthetase_sfam"/>
</dbReference>
<protein>
    <recommendedName>
        <fullName evidence="5 13">Methionine adenosyltransferase</fullName>
        <ecNumber evidence="5 13">2.5.1.6</ecNumber>
    </recommendedName>
</protein>
<dbReference type="InterPro" id="IPR022631">
    <property type="entry name" value="ADOMET_SYNTHASE_CS"/>
</dbReference>
<keyword evidence="9" id="KW-0547">Nucleotide-binding</keyword>
<keyword evidence="19" id="KW-1185">Reference proteome</keyword>
<dbReference type="InterPro" id="IPR022628">
    <property type="entry name" value="S-AdoMet_synt_N"/>
</dbReference>
<keyword evidence="10" id="KW-0067">ATP-binding</keyword>